<dbReference type="EMBL" id="UYSU01034396">
    <property type="protein sequence ID" value="VDL94339.1"/>
    <property type="molecule type" value="Genomic_DNA"/>
</dbReference>
<feature type="region of interest" description="Disordered" evidence="1">
    <location>
        <begin position="1"/>
        <end position="80"/>
    </location>
</feature>
<evidence type="ECO:0000313" key="2">
    <source>
        <dbReference type="EMBL" id="VDL94339.1"/>
    </source>
</evidence>
<feature type="compositionally biased region" description="Low complexity" evidence="1">
    <location>
        <begin position="39"/>
        <end position="48"/>
    </location>
</feature>
<evidence type="ECO:0000313" key="4">
    <source>
        <dbReference type="WBParaSite" id="SSLN_0000825801-mRNA-1"/>
    </source>
</evidence>
<evidence type="ECO:0000256" key="1">
    <source>
        <dbReference type="SAM" id="MobiDB-lite"/>
    </source>
</evidence>
<organism evidence="4">
    <name type="scientific">Schistocephalus solidus</name>
    <name type="common">Tapeworm</name>
    <dbReference type="NCBI Taxonomy" id="70667"/>
    <lineage>
        <taxon>Eukaryota</taxon>
        <taxon>Metazoa</taxon>
        <taxon>Spiralia</taxon>
        <taxon>Lophotrochozoa</taxon>
        <taxon>Platyhelminthes</taxon>
        <taxon>Cestoda</taxon>
        <taxon>Eucestoda</taxon>
        <taxon>Diphyllobothriidea</taxon>
        <taxon>Diphyllobothriidae</taxon>
        <taxon>Schistocephalus</taxon>
    </lineage>
</organism>
<name>A0A183SUQ6_SCHSO</name>
<protein>
    <submittedName>
        <fullName evidence="2 4">Uncharacterized protein</fullName>
    </submittedName>
</protein>
<keyword evidence="3" id="KW-1185">Reference proteome</keyword>
<reference evidence="4" key="1">
    <citation type="submission" date="2016-06" db="UniProtKB">
        <authorList>
            <consortium name="WormBaseParasite"/>
        </authorList>
    </citation>
    <scope>IDENTIFICATION</scope>
</reference>
<dbReference type="WBParaSite" id="SSLN_0000825801-mRNA-1">
    <property type="protein sequence ID" value="SSLN_0000825801-mRNA-1"/>
    <property type="gene ID" value="SSLN_0000825801"/>
</dbReference>
<sequence length="80" mass="8500">MARADPGACTNPQTFSCHRKQIGEGEERAIADASRARHPSSGSSGGPSADICSGNHRNASSNHRFPSAEGRGSFKYDWIP</sequence>
<accession>A0A183SUQ6</accession>
<gene>
    <name evidence="2" type="ORF">SSLN_LOCUS7954</name>
</gene>
<dbReference type="AlphaFoldDB" id="A0A183SUQ6"/>
<feature type="compositionally biased region" description="Basic and acidic residues" evidence="1">
    <location>
        <begin position="21"/>
        <end position="30"/>
    </location>
</feature>
<evidence type="ECO:0000313" key="3">
    <source>
        <dbReference type="Proteomes" id="UP000275846"/>
    </source>
</evidence>
<proteinExistence type="predicted"/>
<reference evidence="2 3" key="2">
    <citation type="submission" date="2018-11" db="EMBL/GenBank/DDBJ databases">
        <authorList>
            <consortium name="Pathogen Informatics"/>
        </authorList>
    </citation>
    <scope>NUCLEOTIDE SEQUENCE [LARGE SCALE GENOMIC DNA]</scope>
    <source>
        <strain evidence="2 3">NST_G2</strain>
    </source>
</reference>
<dbReference type="Proteomes" id="UP000275846">
    <property type="component" value="Unassembled WGS sequence"/>
</dbReference>
<feature type="compositionally biased region" description="Polar residues" evidence="1">
    <location>
        <begin position="55"/>
        <end position="64"/>
    </location>
</feature>